<dbReference type="Gene3D" id="1.10.287.1060">
    <property type="entry name" value="ESAT-6-like"/>
    <property type="match status" value="1"/>
</dbReference>
<dbReference type="Pfam" id="PF06013">
    <property type="entry name" value="WXG100"/>
    <property type="match status" value="1"/>
</dbReference>
<reference evidence="3" key="1">
    <citation type="submission" date="2017-04" db="EMBL/GenBank/DDBJ databases">
        <title>Function of individual gut microbiota members based on whole genome sequencing of pure cultures obtained from chicken caecum.</title>
        <authorList>
            <person name="Medvecky M."/>
            <person name="Cejkova D."/>
            <person name="Polansky O."/>
            <person name="Karasova D."/>
            <person name="Kubasova T."/>
            <person name="Cizek A."/>
            <person name="Rychlik I."/>
        </authorList>
    </citation>
    <scope>NUCLEOTIDE SEQUENCE [LARGE SCALE GENOMIC DNA]</scope>
    <source>
        <strain evidence="3">An178</strain>
    </source>
</reference>
<dbReference type="Proteomes" id="UP000195447">
    <property type="component" value="Unassembled WGS sequence"/>
</dbReference>
<evidence type="ECO:0000313" key="2">
    <source>
        <dbReference type="EMBL" id="OUP61341.1"/>
    </source>
</evidence>
<gene>
    <name evidence="2" type="ORF">B5F14_03245</name>
</gene>
<dbReference type="InterPro" id="IPR036689">
    <property type="entry name" value="ESAT-6-like_sf"/>
</dbReference>
<dbReference type="SUPFAM" id="SSF140453">
    <property type="entry name" value="EsxAB dimer-like"/>
    <property type="match status" value="1"/>
</dbReference>
<name>A0A1Y4M208_9FIRM</name>
<proteinExistence type="inferred from homology"/>
<comment type="similarity">
    <text evidence="1">Belongs to the WXG100 family.</text>
</comment>
<accession>A0A1Y4M208</accession>
<evidence type="ECO:0000256" key="1">
    <source>
        <dbReference type="RuleBase" id="RU362001"/>
    </source>
</evidence>
<evidence type="ECO:0000313" key="3">
    <source>
        <dbReference type="Proteomes" id="UP000195447"/>
    </source>
</evidence>
<dbReference type="AlphaFoldDB" id="A0A1Y4M208"/>
<protein>
    <recommendedName>
        <fullName evidence="1">ESAT-6-like protein</fullName>
    </recommendedName>
</protein>
<keyword evidence="3" id="KW-1185">Reference proteome</keyword>
<dbReference type="InterPro" id="IPR010310">
    <property type="entry name" value="T7SS_ESAT-6-like"/>
</dbReference>
<dbReference type="NCBIfam" id="TIGR03930">
    <property type="entry name" value="WXG100_ESAT6"/>
    <property type="match status" value="1"/>
</dbReference>
<sequence length="97" mass="11640">MQIRVDYEQVHQSASMIKQKAAQYDETIQKIYSRMYQMQSVWQGRDNQAFIDKLEQFKPQLNRMTEIIEQYALYLQKSADNYQALLQDRIMKAKNLA</sequence>
<dbReference type="EMBL" id="NFKM01000004">
    <property type="protein sequence ID" value="OUP61341.1"/>
    <property type="molecule type" value="Genomic_DNA"/>
</dbReference>
<dbReference type="RefSeq" id="WP_035401976.1">
    <property type="nucleotide sequence ID" value="NZ_CABKSV010000057.1"/>
</dbReference>
<comment type="caution">
    <text evidence="2">The sequence shown here is derived from an EMBL/GenBank/DDBJ whole genome shotgun (WGS) entry which is preliminary data.</text>
</comment>
<organism evidence="2 3">
    <name type="scientific">Faecalitalea cylindroides</name>
    <dbReference type="NCBI Taxonomy" id="39483"/>
    <lineage>
        <taxon>Bacteria</taxon>
        <taxon>Bacillati</taxon>
        <taxon>Bacillota</taxon>
        <taxon>Erysipelotrichia</taxon>
        <taxon>Erysipelotrichales</taxon>
        <taxon>Erysipelotrichaceae</taxon>
        <taxon>Faecalitalea</taxon>
    </lineage>
</organism>